<comment type="caution">
    <text evidence="9">The sequence shown here is derived from an EMBL/GenBank/DDBJ whole genome shotgun (WGS) entry which is preliminary data.</text>
</comment>
<dbReference type="InterPro" id="IPR020846">
    <property type="entry name" value="MFS_dom"/>
</dbReference>
<dbReference type="GO" id="GO:0022857">
    <property type="term" value="F:transmembrane transporter activity"/>
    <property type="evidence" value="ECO:0007669"/>
    <property type="project" value="InterPro"/>
</dbReference>
<evidence type="ECO:0000256" key="6">
    <source>
        <dbReference type="ARBA" id="ARBA00023136"/>
    </source>
</evidence>
<dbReference type="InterPro" id="IPR036259">
    <property type="entry name" value="MFS_trans_sf"/>
</dbReference>
<dbReference type="SMR" id="A0A168BZX3"/>
<dbReference type="RefSeq" id="WP_001187351.1">
    <property type="nucleotide sequence ID" value="NZ_CP011152.1"/>
</dbReference>
<dbReference type="SUPFAM" id="SSF103473">
    <property type="entry name" value="MFS general substrate transporter"/>
    <property type="match status" value="1"/>
</dbReference>
<feature type="transmembrane region" description="Helical" evidence="7">
    <location>
        <begin position="168"/>
        <end position="201"/>
    </location>
</feature>
<dbReference type="EMBL" id="NVAP01000032">
    <property type="protein sequence ID" value="PFQ45258.1"/>
    <property type="molecule type" value="Genomic_DNA"/>
</dbReference>
<feature type="transmembrane region" description="Helical" evidence="7">
    <location>
        <begin position="25"/>
        <end position="51"/>
    </location>
</feature>
<dbReference type="Pfam" id="PF05977">
    <property type="entry name" value="MFS_3"/>
    <property type="match status" value="1"/>
</dbReference>
<evidence type="ECO:0000313" key="10">
    <source>
        <dbReference type="EMBL" id="PHG77337.1"/>
    </source>
</evidence>
<dbReference type="GO" id="GO:0005886">
    <property type="term" value="C:plasma membrane"/>
    <property type="evidence" value="ECO:0007669"/>
    <property type="project" value="UniProtKB-SubCell"/>
</dbReference>
<evidence type="ECO:0000256" key="7">
    <source>
        <dbReference type="SAM" id="Phobius"/>
    </source>
</evidence>
<feature type="transmembrane region" description="Helical" evidence="7">
    <location>
        <begin position="100"/>
        <end position="125"/>
    </location>
</feature>
<evidence type="ECO:0000256" key="2">
    <source>
        <dbReference type="ARBA" id="ARBA00022448"/>
    </source>
</evidence>
<evidence type="ECO:0000256" key="4">
    <source>
        <dbReference type="ARBA" id="ARBA00022692"/>
    </source>
</evidence>
<keyword evidence="3" id="KW-1003">Cell membrane</keyword>
<keyword evidence="2" id="KW-0813">Transport</keyword>
<feature type="transmembrane region" description="Helical" evidence="7">
    <location>
        <begin position="325"/>
        <end position="348"/>
    </location>
</feature>
<evidence type="ECO:0000313" key="11">
    <source>
        <dbReference type="Proteomes" id="UP000224386"/>
    </source>
</evidence>
<dbReference type="PANTHER" id="PTHR23513">
    <property type="entry name" value="INTEGRAL MEMBRANE EFFLUX PROTEIN-RELATED"/>
    <property type="match status" value="1"/>
</dbReference>
<dbReference type="EMBL" id="NUUR01000090">
    <property type="protein sequence ID" value="PHG77337.1"/>
    <property type="molecule type" value="Genomic_DNA"/>
</dbReference>
<evidence type="ECO:0000256" key="1">
    <source>
        <dbReference type="ARBA" id="ARBA00004651"/>
    </source>
</evidence>
<dbReference type="AlphaFoldDB" id="A0A168BZX3"/>
<protein>
    <submittedName>
        <fullName evidence="9">MFS transporter</fullName>
    </submittedName>
</protein>
<accession>A0A168BZX3</accession>
<name>A0A168BZX3_BACCE</name>
<dbReference type="InterPro" id="IPR022324">
    <property type="entry name" value="Bacilysin_exporter_BacE_put"/>
</dbReference>
<dbReference type="Proteomes" id="UP000225135">
    <property type="component" value="Unassembled WGS sequence"/>
</dbReference>
<evidence type="ECO:0000256" key="5">
    <source>
        <dbReference type="ARBA" id="ARBA00022989"/>
    </source>
</evidence>
<feature type="transmembrane region" description="Helical" evidence="7">
    <location>
        <begin position="271"/>
        <end position="292"/>
    </location>
</feature>
<evidence type="ECO:0000313" key="9">
    <source>
        <dbReference type="EMBL" id="PFQ45258.1"/>
    </source>
</evidence>
<gene>
    <name evidence="10" type="ORF">COI69_25385</name>
    <name evidence="9" type="ORF">COK05_14875</name>
</gene>
<evidence type="ECO:0000259" key="8">
    <source>
        <dbReference type="PROSITE" id="PS50850"/>
    </source>
</evidence>
<feature type="transmembrane region" description="Helical" evidence="7">
    <location>
        <begin position="238"/>
        <end position="259"/>
    </location>
</feature>
<evidence type="ECO:0000313" key="12">
    <source>
        <dbReference type="Proteomes" id="UP000225135"/>
    </source>
</evidence>
<proteinExistence type="predicted"/>
<dbReference type="Proteomes" id="UP000224386">
    <property type="component" value="Unassembled WGS sequence"/>
</dbReference>
<organism evidence="9 11">
    <name type="scientific">Bacillus cereus</name>
    <dbReference type="NCBI Taxonomy" id="1396"/>
    <lineage>
        <taxon>Bacteria</taxon>
        <taxon>Bacillati</taxon>
        <taxon>Bacillota</taxon>
        <taxon>Bacilli</taxon>
        <taxon>Bacillales</taxon>
        <taxon>Bacillaceae</taxon>
        <taxon>Bacillus</taxon>
        <taxon>Bacillus cereus group</taxon>
    </lineage>
</organism>
<dbReference type="Gene3D" id="1.20.1250.20">
    <property type="entry name" value="MFS general substrate transporter like domains"/>
    <property type="match status" value="2"/>
</dbReference>
<feature type="transmembrane region" description="Helical" evidence="7">
    <location>
        <begin position="389"/>
        <end position="410"/>
    </location>
</feature>
<keyword evidence="6 7" id="KW-0472">Membrane</keyword>
<keyword evidence="5 7" id="KW-1133">Transmembrane helix</keyword>
<dbReference type="PROSITE" id="PS50850">
    <property type="entry name" value="MFS"/>
    <property type="match status" value="1"/>
</dbReference>
<evidence type="ECO:0000256" key="3">
    <source>
        <dbReference type="ARBA" id="ARBA00022475"/>
    </source>
</evidence>
<comment type="subcellular location">
    <subcellularLocation>
        <location evidence="1">Cell membrane</location>
        <topology evidence="1">Multi-pass membrane protein</topology>
    </subcellularLocation>
</comment>
<dbReference type="CDD" id="cd06173">
    <property type="entry name" value="MFS_MefA_like"/>
    <property type="match status" value="1"/>
</dbReference>
<dbReference type="InterPro" id="IPR010290">
    <property type="entry name" value="TM_effector"/>
</dbReference>
<keyword evidence="4 7" id="KW-0812">Transmembrane</keyword>
<dbReference type="PANTHER" id="PTHR23513:SF6">
    <property type="entry name" value="MAJOR FACILITATOR SUPERFAMILY ASSOCIATED DOMAIN-CONTAINING PROTEIN"/>
    <property type="match status" value="1"/>
</dbReference>
<feature type="transmembrane region" description="Helical" evidence="7">
    <location>
        <begin position="301"/>
        <end position="319"/>
    </location>
</feature>
<reference evidence="11 12" key="1">
    <citation type="submission" date="2017-09" db="EMBL/GenBank/DDBJ databases">
        <title>Large-scale bioinformatics analysis of Bacillus genomes uncovers conserved roles of natural products in bacterial physiology.</title>
        <authorList>
            <consortium name="Agbiome Team Llc"/>
            <person name="Bleich R.M."/>
            <person name="Grubbs K.J."/>
            <person name="Santa Maria K.C."/>
            <person name="Allen S.E."/>
            <person name="Farag S."/>
            <person name="Shank E.A."/>
            <person name="Bowers A."/>
        </authorList>
    </citation>
    <scope>NUCLEOTIDE SEQUENCE [LARGE SCALE GENOMIC DNA]</scope>
    <source>
        <strain evidence="10 12">AFS029792</strain>
        <strain evidence="9 11">AFS070861</strain>
    </source>
</reference>
<sequence length="417" mass="45190">MQQQVELDSALAVSSKKTLWKNRTFTFVFTGYTLSMFGNSFHSIALNLWVLQATGSAKLMSTIAITHMVMSMLFSSIAGTVADRVDRRKLMWITDIIRSLLILSIAFCIAIPGTPFILIIILTALTSCAGLFQSPAFHASLVDIVGKDKVQQATGVLNVADNVSRISGLAIGGVVVAAFGGSIAISVDAVTFMLSAILVLLSGKFPNSTKKTGIKNSFQEDLVAGFKYIWQNPFAKSVIILSPTLITFFTASLMLIQVMSVKVWKANPIEFGIIESSIPIGYMLGAGIIIFFDNKLHRRGWWIILSMVLLAPIFVGLSFAPSVLYAVPLILLLGILFSFCTLLVNVIIKVEVDPELQGRTFGTLGSLTSIASPVALAISSFFADIYGPPLILLINGVLLFISGLIVLFFLKSIRSYK</sequence>
<feature type="domain" description="Major facilitator superfamily (MFS) profile" evidence="8">
    <location>
        <begin position="24"/>
        <end position="414"/>
    </location>
</feature>
<feature type="transmembrane region" description="Helical" evidence="7">
    <location>
        <begin position="360"/>
        <end position="383"/>
    </location>
</feature>
<feature type="transmembrane region" description="Helical" evidence="7">
    <location>
        <begin position="57"/>
        <end position="79"/>
    </location>
</feature>
<dbReference type="PRINTS" id="PR01988">
    <property type="entry name" value="EXPORTERBACE"/>
</dbReference>